<proteinExistence type="inferred from homology"/>
<organism evidence="5 6">
    <name type="scientific">Nitrosomonas oligotropha</name>
    <dbReference type="NCBI Taxonomy" id="42354"/>
    <lineage>
        <taxon>Bacteria</taxon>
        <taxon>Pseudomonadati</taxon>
        <taxon>Pseudomonadota</taxon>
        <taxon>Betaproteobacteria</taxon>
        <taxon>Nitrosomonadales</taxon>
        <taxon>Nitrosomonadaceae</taxon>
        <taxon>Nitrosomonas</taxon>
    </lineage>
</organism>
<dbReference type="InterPro" id="IPR050834">
    <property type="entry name" value="Glycosyltransf_2"/>
</dbReference>
<sequence>MGFFLKPVISIVTAVFNRADTIEQALHSVHTQTWRYIEHVVIDGGSTDGTVQILNGWREMISVLISEPDDGIYDALNKGFSRSTGDIIGLMHSDDFYANEQVLERVAKAFADPTVDAVYGDLDYVVKDEPSRIIRKWRSGIYKRSKLAWGWMPPHPTLYLRRRVIDEWGVFDTHFRIAADYDAILRYLALGKIRLAYIPEVLVKMRVGGESNRSLSRILLKSREDLYALKKNGVGGIGALVWKNLSKIRQFF</sequence>
<name>A0A1H8PJJ5_9PROT</name>
<evidence type="ECO:0000256" key="1">
    <source>
        <dbReference type="ARBA" id="ARBA00006739"/>
    </source>
</evidence>
<dbReference type="SUPFAM" id="SSF53448">
    <property type="entry name" value="Nucleotide-diphospho-sugar transferases"/>
    <property type="match status" value="1"/>
</dbReference>
<dbReference type="EMBL" id="FODO01000009">
    <property type="protein sequence ID" value="SEO41976.1"/>
    <property type="molecule type" value="Genomic_DNA"/>
</dbReference>
<dbReference type="InterPro" id="IPR001173">
    <property type="entry name" value="Glyco_trans_2-like"/>
</dbReference>
<dbReference type="STRING" id="42354.SAMN05216333_109109"/>
<gene>
    <name evidence="5" type="ORF">SAMN05216333_109109</name>
</gene>
<dbReference type="GO" id="GO:0016757">
    <property type="term" value="F:glycosyltransferase activity"/>
    <property type="evidence" value="ECO:0007669"/>
    <property type="project" value="UniProtKB-KW"/>
</dbReference>
<dbReference type="CDD" id="cd06433">
    <property type="entry name" value="GT_2_WfgS_like"/>
    <property type="match status" value="1"/>
</dbReference>
<feature type="domain" description="Glycosyltransferase 2-like" evidence="4">
    <location>
        <begin position="10"/>
        <end position="142"/>
    </location>
</feature>
<evidence type="ECO:0000313" key="6">
    <source>
        <dbReference type="Proteomes" id="UP000198814"/>
    </source>
</evidence>
<evidence type="ECO:0000259" key="4">
    <source>
        <dbReference type="Pfam" id="PF00535"/>
    </source>
</evidence>
<protein>
    <submittedName>
        <fullName evidence="5">Glycosyltransferase</fullName>
    </submittedName>
</protein>
<dbReference type="InterPro" id="IPR029044">
    <property type="entry name" value="Nucleotide-diphossugar_trans"/>
</dbReference>
<dbReference type="PANTHER" id="PTHR43685">
    <property type="entry name" value="GLYCOSYLTRANSFERASE"/>
    <property type="match status" value="1"/>
</dbReference>
<keyword evidence="2" id="KW-0328">Glycosyltransferase</keyword>
<dbReference type="AlphaFoldDB" id="A0A1H8PJJ5"/>
<dbReference type="Pfam" id="PF00535">
    <property type="entry name" value="Glycos_transf_2"/>
    <property type="match status" value="1"/>
</dbReference>
<dbReference type="Proteomes" id="UP000198814">
    <property type="component" value="Unassembled WGS sequence"/>
</dbReference>
<accession>A0A1H8PJJ5</accession>
<reference evidence="6" key="1">
    <citation type="submission" date="2016-10" db="EMBL/GenBank/DDBJ databases">
        <authorList>
            <person name="Varghese N."/>
            <person name="Submissions S."/>
        </authorList>
    </citation>
    <scope>NUCLEOTIDE SEQUENCE [LARGE SCALE GENOMIC DNA]</scope>
    <source>
        <strain evidence="6">Nm76</strain>
    </source>
</reference>
<keyword evidence="6" id="KW-1185">Reference proteome</keyword>
<evidence type="ECO:0000313" key="5">
    <source>
        <dbReference type="EMBL" id="SEO41976.1"/>
    </source>
</evidence>
<comment type="similarity">
    <text evidence="1">Belongs to the glycosyltransferase 2 family.</text>
</comment>
<dbReference type="PANTHER" id="PTHR43685:SF5">
    <property type="entry name" value="GLYCOSYLTRANSFERASE EPSE-RELATED"/>
    <property type="match status" value="1"/>
</dbReference>
<dbReference type="Gene3D" id="3.90.550.10">
    <property type="entry name" value="Spore Coat Polysaccharide Biosynthesis Protein SpsA, Chain A"/>
    <property type="match status" value="1"/>
</dbReference>
<evidence type="ECO:0000256" key="3">
    <source>
        <dbReference type="ARBA" id="ARBA00022679"/>
    </source>
</evidence>
<evidence type="ECO:0000256" key="2">
    <source>
        <dbReference type="ARBA" id="ARBA00022676"/>
    </source>
</evidence>
<keyword evidence="3 5" id="KW-0808">Transferase</keyword>